<keyword evidence="2" id="KW-0328">Glycosyltransferase</keyword>
<keyword evidence="3" id="KW-0808">Transferase</keyword>
<dbReference type="InterPro" id="IPR003342">
    <property type="entry name" value="ArnT-like_N"/>
</dbReference>
<feature type="transmembrane region" description="Helical" evidence="7">
    <location>
        <begin position="166"/>
        <end position="198"/>
    </location>
</feature>
<feature type="transmembrane region" description="Helical" evidence="7">
    <location>
        <begin position="9"/>
        <end position="27"/>
    </location>
</feature>
<evidence type="ECO:0000256" key="3">
    <source>
        <dbReference type="ARBA" id="ARBA00022679"/>
    </source>
</evidence>
<comment type="subcellular location">
    <subcellularLocation>
        <location evidence="1">Endomembrane system</location>
        <topology evidence="1">Multi-pass membrane protein</topology>
    </subcellularLocation>
</comment>
<dbReference type="GO" id="GO:0016020">
    <property type="term" value="C:membrane"/>
    <property type="evidence" value="ECO:0007669"/>
    <property type="project" value="InterPro"/>
</dbReference>
<feature type="transmembrane region" description="Helical" evidence="7">
    <location>
        <begin position="138"/>
        <end position="160"/>
    </location>
</feature>
<feature type="transmembrane region" description="Helical" evidence="7">
    <location>
        <begin position="301"/>
        <end position="319"/>
    </location>
</feature>
<sequence length="475" mass="54297">MVRLLGNKGFLLTIVIIIIASILRLWYLDHPDTIADENGYIDDAYRLLNNDPYISIRHHPFKHPEGSQGHPFLAQILTVGIYKVSGVSNYSSRLPYALSGILTVVVLLLFFKGIPRRTMMLSALFLAISPFAVRFSRLVHLDAISVLWYTLLGATMWNYYLTKNRLYLILGGVSCALAISTKLNGIIILLFALILFILQSKQLTISPIVSYLKLNFYNILFFILPALFVTLLLNDPGAYLDGVIHPAPVYKMTSLDFWRGALYSLPFWAKAMFYLLSPIVLITWITSLYFLFKEKGYFKRFLLTWQAITISFFVFHRPGLSGEHGLIPAIPPITIGVAYFISKFNFSKLLIFLIVISALPFTFFYGIFFKPLPYRPDTYYANRTISDTFYLDVVKKVNSLAKPNSNVYLLPQTGYPIFSLRKDLHWNYYEPEKSDLFVVSDPSLLPTNVYFSHVEFLSGFEDGETISRFVVVKAN</sequence>
<name>A0A1F5HAX2_9BACT</name>
<evidence type="ECO:0000313" key="9">
    <source>
        <dbReference type="EMBL" id="OGE01239.1"/>
    </source>
</evidence>
<protein>
    <recommendedName>
        <fullName evidence="8">ArnT-like N-terminal domain-containing protein</fullName>
    </recommendedName>
</protein>
<feature type="transmembrane region" description="Helical" evidence="7">
    <location>
        <begin position="210"/>
        <end position="233"/>
    </location>
</feature>
<feature type="transmembrane region" description="Helical" evidence="7">
    <location>
        <begin position="349"/>
        <end position="368"/>
    </location>
</feature>
<feature type="transmembrane region" description="Helical" evidence="7">
    <location>
        <begin position="94"/>
        <end position="111"/>
    </location>
</feature>
<gene>
    <name evidence="9" type="ORF">A2196_00835</name>
</gene>
<dbReference type="GO" id="GO:0000030">
    <property type="term" value="F:mannosyltransferase activity"/>
    <property type="evidence" value="ECO:0007669"/>
    <property type="project" value="InterPro"/>
</dbReference>
<accession>A0A1F5HAX2</accession>
<evidence type="ECO:0000313" key="10">
    <source>
        <dbReference type="Proteomes" id="UP000176751"/>
    </source>
</evidence>
<evidence type="ECO:0000256" key="6">
    <source>
        <dbReference type="ARBA" id="ARBA00023136"/>
    </source>
</evidence>
<dbReference type="InterPro" id="IPR019962">
    <property type="entry name" value="CHP03663"/>
</dbReference>
<evidence type="ECO:0000256" key="7">
    <source>
        <dbReference type="SAM" id="Phobius"/>
    </source>
</evidence>
<proteinExistence type="predicted"/>
<evidence type="ECO:0000256" key="4">
    <source>
        <dbReference type="ARBA" id="ARBA00022692"/>
    </source>
</evidence>
<dbReference type="AlphaFoldDB" id="A0A1F5HAX2"/>
<comment type="caution">
    <text evidence="9">The sequence shown here is derived from an EMBL/GenBank/DDBJ whole genome shotgun (WGS) entry which is preliminary data.</text>
</comment>
<feature type="domain" description="ArnT-like N-terminal" evidence="8">
    <location>
        <begin position="81"/>
        <end position="229"/>
    </location>
</feature>
<dbReference type="Proteomes" id="UP000176751">
    <property type="component" value="Unassembled WGS sequence"/>
</dbReference>
<feature type="transmembrane region" description="Helical" evidence="7">
    <location>
        <begin position="271"/>
        <end position="292"/>
    </location>
</feature>
<keyword evidence="4 7" id="KW-0812">Transmembrane</keyword>
<dbReference type="GO" id="GO:0006493">
    <property type="term" value="P:protein O-linked glycosylation"/>
    <property type="evidence" value="ECO:0007669"/>
    <property type="project" value="InterPro"/>
</dbReference>
<reference evidence="9 10" key="1">
    <citation type="journal article" date="2016" name="Nat. Commun.">
        <title>Thousands of microbial genomes shed light on interconnected biogeochemical processes in an aquifer system.</title>
        <authorList>
            <person name="Anantharaman K."/>
            <person name="Brown C.T."/>
            <person name="Hug L.A."/>
            <person name="Sharon I."/>
            <person name="Castelle C.J."/>
            <person name="Probst A.J."/>
            <person name="Thomas B.C."/>
            <person name="Singh A."/>
            <person name="Wilkins M.J."/>
            <person name="Karaoz U."/>
            <person name="Brodie E.L."/>
            <person name="Williams K.H."/>
            <person name="Hubbard S.S."/>
            <person name="Banfield J.F."/>
        </authorList>
    </citation>
    <scope>NUCLEOTIDE SEQUENCE [LARGE SCALE GENOMIC DNA]</scope>
</reference>
<dbReference type="Pfam" id="PF02366">
    <property type="entry name" value="PMT"/>
    <property type="match status" value="1"/>
</dbReference>
<dbReference type="PANTHER" id="PTHR41710">
    <property type="entry name" value="GLYCOSYL TRANSFERASE, FAMILY 39"/>
    <property type="match status" value="1"/>
</dbReference>
<evidence type="ECO:0000256" key="2">
    <source>
        <dbReference type="ARBA" id="ARBA00022676"/>
    </source>
</evidence>
<dbReference type="EMBL" id="MFCA01000029">
    <property type="protein sequence ID" value="OGE01239.1"/>
    <property type="molecule type" value="Genomic_DNA"/>
</dbReference>
<evidence type="ECO:0000259" key="8">
    <source>
        <dbReference type="Pfam" id="PF02366"/>
    </source>
</evidence>
<evidence type="ECO:0000256" key="5">
    <source>
        <dbReference type="ARBA" id="ARBA00022989"/>
    </source>
</evidence>
<feature type="transmembrane region" description="Helical" evidence="7">
    <location>
        <begin position="325"/>
        <end position="342"/>
    </location>
</feature>
<organism evidence="9 10">
    <name type="scientific">Candidatus Curtissbacteria bacterium RIFOXYA1_FULL_41_14</name>
    <dbReference type="NCBI Taxonomy" id="1797737"/>
    <lineage>
        <taxon>Bacteria</taxon>
        <taxon>Candidatus Curtissiibacteriota</taxon>
    </lineage>
</organism>
<keyword evidence="5 7" id="KW-1133">Transmembrane helix</keyword>
<keyword evidence="6 7" id="KW-0472">Membrane</keyword>
<evidence type="ECO:0000256" key="1">
    <source>
        <dbReference type="ARBA" id="ARBA00004127"/>
    </source>
</evidence>
<dbReference type="GO" id="GO:0012505">
    <property type="term" value="C:endomembrane system"/>
    <property type="evidence" value="ECO:0007669"/>
    <property type="project" value="UniProtKB-SubCell"/>
</dbReference>
<dbReference type="PANTHER" id="PTHR41710:SF2">
    <property type="entry name" value="GLYCOSYL TRANSFERASE FAMILY 39_83 DOMAIN-CONTAINING PROTEIN"/>
    <property type="match status" value="1"/>
</dbReference>
<dbReference type="STRING" id="1797737.A2196_00835"/>